<name>A0A9Q0R4G8_ANAIG</name>
<keyword evidence="2" id="KW-1185">Reference proteome</keyword>
<reference evidence="1" key="1">
    <citation type="submission" date="2022-10" db="EMBL/GenBank/DDBJ databases">
        <title>Novel sulphate-reducing endosymbionts in the free-living metamonad Anaeramoeba.</title>
        <authorList>
            <person name="Jerlstrom-Hultqvist J."/>
            <person name="Cepicka I."/>
            <person name="Gallot-Lavallee L."/>
            <person name="Salas-Leiva D."/>
            <person name="Curtis B.A."/>
            <person name="Zahonova K."/>
            <person name="Pipaliya S."/>
            <person name="Dacks J."/>
            <person name="Roger A.J."/>
        </authorList>
    </citation>
    <scope>NUCLEOTIDE SEQUENCE</scope>
    <source>
        <strain evidence="1">BMAN</strain>
    </source>
</reference>
<accession>A0A9Q0R4G8</accession>
<proteinExistence type="predicted"/>
<gene>
    <name evidence="1" type="ORF">M0811_03238</name>
</gene>
<dbReference type="Proteomes" id="UP001149090">
    <property type="component" value="Unassembled WGS sequence"/>
</dbReference>
<protein>
    <submittedName>
        <fullName evidence="1">Uncharacterized protein</fullName>
    </submittedName>
</protein>
<evidence type="ECO:0000313" key="2">
    <source>
        <dbReference type="Proteomes" id="UP001149090"/>
    </source>
</evidence>
<evidence type="ECO:0000313" key="1">
    <source>
        <dbReference type="EMBL" id="KAJ5066894.1"/>
    </source>
</evidence>
<dbReference type="EMBL" id="JAPDFW010000136">
    <property type="protein sequence ID" value="KAJ5066894.1"/>
    <property type="molecule type" value="Genomic_DNA"/>
</dbReference>
<organism evidence="1 2">
    <name type="scientific">Anaeramoeba ignava</name>
    <name type="common">Anaerobic marine amoeba</name>
    <dbReference type="NCBI Taxonomy" id="1746090"/>
    <lineage>
        <taxon>Eukaryota</taxon>
        <taxon>Metamonada</taxon>
        <taxon>Anaeramoebidae</taxon>
        <taxon>Anaeramoeba</taxon>
    </lineage>
</organism>
<sequence length="402" mass="47695">MNGKIKEENARSMKISEFIQKENIEEIYPDFERFWNLCIHDLDYLLMIESIDRKDQNLAISQQNSLIYCLPGDTKEQSFIRILIKHAINIQNLLKSQLTQLLKHEEKTNGSFTLMFPIPTKKQYSLPLFDLDVEEIERNLKNRTLDSSFLSMLESNLASQLTIQLKTIVPIAIKIDRFEFANSQEEEIIQIPQIANVEDYFEGLPTHEWDQIIANLEKNSQAKNCQAFIVQTLKAIQKIETSHLTKRFFEETIFDYVLNTLKNNSIQEIGHTSPTFQKVAKLKHIQFLDKKFKEYFVDPYQKIPKEFKQPFRQLYQENLCDAIKHLDVVYLAKVWKFFIENYLTEKIRPDKKLRELLSLTFFDDEEYDESIEKIEEYFPENIQAKHCVEAFKYFQKIASIKI</sequence>
<dbReference type="AlphaFoldDB" id="A0A9Q0R4G8"/>
<comment type="caution">
    <text evidence="1">The sequence shown here is derived from an EMBL/GenBank/DDBJ whole genome shotgun (WGS) entry which is preliminary data.</text>
</comment>